<dbReference type="Proteomes" id="UP000326877">
    <property type="component" value="Unassembled WGS sequence"/>
</dbReference>
<accession>A0A5N7CD87</accession>
<feature type="transmembrane region" description="Helical" evidence="1">
    <location>
        <begin position="48"/>
        <end position="72"/>
    </location>
</feature>
<evidence type="ECO:0000256" key="1">
    <source>
        <dbReference type="SAM" id="Phobius"/>
    </source>
</evidence>
<keyword evidence="2" id="KW-0732">Signal</keyword>
<sequence>MVHILVWWAILWRFWAFGFAVQKEQPEPRTLWVLITAMYIDHYNQLEIVLGFPLNLFTVSFSLYAVTFYLYLSDVKDHPMISPLF</sequence>
<evidence type="ECO:0008006" key="4">
    <source>
        <dbReference type="Google" id="ProtNLM"/>
    </source>
</evidence>
<proteinExistence type="predicted"/>
<dbReference type="AlphaFoldDB" id="A0A5N7CD87"/>
<feature type="chain" id="PRO_5024875917" description="Ergosterol biosynthesis ERG4/ERG24" evidence="2">
    <location>
        <begin position="21"/>
        <end position="85"/>
    </location>
</feature>
<feature type="signal peptide" evidence="2">
    <location>
        <begin position="1"/>
        <end position="20"/>
    </location>
</feature>
<organism evidence="3">
    <name type="scientific">Petromyces alliaceus</name>
    <name type="common">Aspergillus alliaceus</name>
    <dbReference type="NCBI Taxonomy" id="209559"/>
    <lineage>
        <taxon>Eukaryota</taxon>
        <taxon>Fungi</taxon>
        <taxon>Dikarya</taxon>
        <taxon>Ascomycota</taxon>
        <taxon>Pezizomycotina</taxon>
        <taxon>Eurotiomycetes</taxon>
        <taxon>Eurotiomycetidae</taxon>
        <taxon>Eurotiales</taxon>
        <taxon>Aspergillaceae</taxon>
        <taxon>Aspergillus</taxon>
        <taxon>Aspergillus subgen. Circumdati</taxon>
    </lineage>
</organism>
<dbReference type="EMBL" id="ML735239">
    <property type="protein sequence ID" value="KAE8392122.1"/>
    <property type="molecule type" value="Genomic_DNA"/>
</dbReference>
<keyword evidence="1" id="KW-0812">Transmembrane</keyword>
<evidence type="ECO:0000313" key="3">
    <source>
        <dbReference type="EMBL" id="KAE8392122.1"/>
    </source>
</evidence>
<gene>
    <name evidence="3" type="ORF">BDV23DRAFT_57486</name>
</gene>
<keyword evidence="1" id="KW-1133">Transmembrane helix</keyword>
<reference evidence="3" key="1">
    <citation type="submission" date="2019-04" db="EMBL/GenBank/DDBJ databases">
        <title>Friends and foes A comparative genomics studyof 23 Aspergillus species from section Flavi.</title>
        <authorList>
            <consortium name="DOE Joint Genome Institute"/>
            <person name="Kjaerbolling I."/>
            <person name="Vesth T."/>
            <person name="Frisvad J.C."/>
            <person name="Nybo J.L."/>
            <person name="Theobald S."/>
            <person name="Kildgaard S."/>
            <person name="Isbrandt T."/>
            <person name="Kuo A."/>
            <person name="Sato A."/>
            <person name="Lyhne E.K."/>
            <person name="Kogle M.E."/>
            <person name="Wiebenga A."/>
            <person name="Kun R.S."/>
            <person name="Lubbers R.J."/>
            <person name="Makela M.R."/>
            <person name="Barry K."/>
            <person name="Chovatia M."/>
            <person name="Clum A."/>
            <person name="Daum C."/>
            <person name="Haridas S."/>
            <person name="He G."/>
            <person name="LaButti K."/>
            <person name="Lipzen A."/>
            <person name="Mondo S."/>
            <person name="Riley R."/>
            <person name="Salamov A."/>
            <person name="Simmons B.A."/>
            <person name="Magnuson J.K."/>
            <person name="Henrissat B."/>
            <person name="Mortensen U.H."/>
            <person name="Larsen T.O."/>
            <person name="Devries R.P."/>
            <person name="Grigoriev I.V."/>
            <person name="Machida M."/>
            <person name="Baker S.E."/>
            <person name="Andersen M.R."/>
        </authorList>
    </citation>
    <scope>NUCLEOTIDE SEQUENCE [LARGE SCALE GENOMIC DNA]</scope>
    <source>
        <strain evidence="3">IBT 14317</strain>
    </source>
</reference>
<keyword evidence="1" id="KW-0472">Membrane</keyword>
<protein>
    <recommendedName>
        <fullName evidence="4">Ergosterol biosynthesis ERG4/ERG24</fullName>
    </recommendedName>
</protein>
<name>A0A5N7CD87_PETAA</name>
<evidence type="ECO:0000256" key="2">
    <source>
        <dbReference type="SAM" id="SignalP"/>
    </source>
</evidence>